<dbReference type="AlphaFoldDB" id="A0A8J2J942"/>
<evidence type="ECO:0000256" key="1">
    <source>
        <dbReference type="ARBA" id="ARBA00022679"/>
    </source>
</evidence>
<evidence type="ECO:0000313" key="5">
    <source>
        <dbReference type="Proteomes" id="UP000708208"/>
    </source>
</evidence>
<comment type="caution">
    <text evidence="4">The sequence shown here is derived from an EMBL/GenBank/DDBJ whole genome shotgun (WGS) entry which is preliminary data.</text>
</comment>
<protein>
    <recommendedName>
        <fullName evidence="3">N-acetyltransferase domain-containing protein</fullName>
    </recommendedName>
</protein>
<dbReference type="EMBL" id="CAJVCH010041329">
    <property type="protein sequence ID" value="CAG7716803.1"/>
    <property type="molecule type" value="Genomic_DNA"/>
</dbReference>
<keyword evidence="2" id="KW-0812">Transmembrane</keyword>
<keyword evidence="2" id="KW-1133">Transmembrane helix</keyword>
<dbReference type="PANTHER" id="PTHR13947">
    <property type="entry name" value="GNAT FAMILY N-ACETYLTRANSFERASE"/>
    <property type="match status" value="1"/>
</dbReference>
<keyword evidence="5" id="KW-1185">Reference proteome</keyword>
<feature type="transmembrane region" description="Helical" evidence="2">
    <location>
        <begin position="43"/>
        <end position="61"/>
    </location>
</feature>
<dbReference type="CDD" id="cd04301">
    <property type="entry name" value="NAT_SF"/>
    <property type="match status" value="1"/>
</dbReference>
<dbReference type="OrthoDB" id="41532at2759"/>
<keyword evidence="1" id="KW-0808">Transferase</keyword>
<gene>
    <name evidence="4" type="ORF">AFUS01_LOCUS6292</name>
</gene>
<feature type="domain" description="N-acetyltransferase" evidence="3">
    <location>
        <begin position="68"/>
        <end position="219"/>
    </location>
</feature>
<reference evidence="4" key="1">
    <citation type="submission" date="2021-06" db="EMBL/GenBank/DDBJ databases">
        <authorList>
            <person name="Hodson N. C."/>
            <person name="Mongue J. A."/>
            <person name="Jaron S. K."/>
        </authorList>
    </citation>
    <scope>NUCLEOTIDE SEQUENCE</scope>
</reference>
<evidence type="ECO:0000256" key="2">
    <source>
        <dbReference type="SAM" id="Phobius"/>
    </source>
</evidence>
<sequence length="228" mass="26375">MSAPIVVIRPYRPEDNKEVQKLIFKGTMDPVNTFFIKALTRETYYQAIVFTAAMMFILGGVKLYWTVLSIPLVTVVTYIGIWAAHYYKATYLHPDMKDVQKTYMSSDKTCFFVAEAFFDYPITCQPIFLDLAVTAWLCRMAVAKQWRCNGIASHLIDRVTRFASIKGFAFIELVTTECHAKARSLYEKKGFEIKQLYHKKFFHLSGVAITMYLMQFKTRPYRGSALDL</sequence>
<dbReference type="PROSITE" id="PS51186">
    <property type="entry name" value="GNAT"/>
    <property type="match status" value="1"/>
</dbReference>
<evidence type="ECO:0000313" key="4">
    <source>
        <dbReference type="EMBL" id="CAG7716803.1"/>
    </source>
</evidence>
<accession>A0A8J2J942</accession>
<dbReference type="InterPro" id="IPR000182">
    <property type="entry name" value="GNAT_dom"/>
</dbReference>
<dbReference type="Pfam" id="PF13508">
    <property type="entry name" value="Acetyltransf_7"/>
    <property type="match status" value="1"/>
</dbReference>
<evidence type="ECO:0000259" key="3">
    <source>
        <dbReference type="PROSITE" id="PS51186"/>
    </source>
</evidence>
<dbReference type="Proteomes" id="UP000708208">
    <property type="component" value="Unassembled WGS sequence"/>
</dbReference>
<dbReference type="InterPro" id="IPR050769">
    <property type="entry name" value="NAT_camello-type"/>
</dbReference>
<proteinExistence type="predicted"/>
<feature type="transmembrane region" description="Helical" evidence="2">
    <location>
        <begin position="67"/>
        <end position="87"/>
    </location>
</feature>
<name>A0A8J2J942_9HEXA</name>
<keyword evidence="2" id="KW-0472">Membrane</keyword>
<dbReference type="GO" id="GO:0008080">
    <property type="term" value="F:N-acetyltransferase activity"/>
    <property type="evidence" value="ECO:0007669"/>
    <property type="project" value="InterPro"/>
</dbReference>
<dbReference type="PANTHER" id="PTHR13947:SF37">
    <property type="entry name" value="LD18367P"/>
    <property type="match status" value="1"/>
</dbReference>
<organism evidence="4 5">
    <name type="scientific">Allacma fusca</name>
    <dbReference type="NCBI Taxonomy" id="39272"/>
    <lineage>
        <taxon>Eukaryota</taxon>
        <taxon>Metazoa</taxon>
        <taxon>Ecdysozoa</taxon>
        <taxon>Arthropoda</taxon>
        <taxon>Hexapoda</taxon>
        <taxon>Collembola</taxon>
        <taxon>Symphypleona</taxon>
        <taxon>Sminthuridae</taxon>
        <taxon>Allacma</taxon>
    </lineage>
</organism>